<dbReference type="GO" id="GO:0004177">
    <property type="term" value="F:aminopeptidase activity"/>
    <property type="evidence" value="ECO:0007669"/>
    <property type="project" value="TreeGrafter"/>
</dbReference>
<dbReference type="Gene3D" id="3.60.70.12">
    <property type="entry name" value="L-amino peptidase D-ALA esterase/amidase"/>
    <property type="match status" value="1"/>
</dbReference>
<dbReference type="AlphaFoldDB" id="A0A7I9UX65"/>
<accession>A0A7I9UX65</accession>
<dbReference type="InterPro" id="IPR005321">
    <property type="entry name" value="Peptidase_S58_DmpA"/>
</dbReference>
<comment type="caution">
    <text evidence="2">The sequence shown here is derived from an EMBL/GenBank/DDBJ whole genome shotgun (WGS) entry which is preliminary data.</text>
</comment>
<evidence type="ECO:0000313" key="2">
    <source>
        <dbReference type="EMBL" id="GED97476.1"/>
    </source>
</evidence>
<dbReference type="SUPFAM" id="SSF56266">
    <property type="entry name" value="DmpA/ArgJ-like"/>
    <property type="match status" value="1"/>
</dbReference>
<keyword evidence="3" id="KW-1185">Reference proteome</keyword>
<dbReference type="Pfam" id="PF03576">
    <property type="entry name" value="Peptidase_S58"/>
    <property type="match status" value="1"/>
</dbReference>
<name>A0A7I9UX65_9ACTN</name>
<dbReference type="CDD" id="cd02252">
    <property type="entry name" value="nylC_like"/>
    <property type="match status" value="1"/>
</dbReference>
<dbReference type="Proteomes" id="UP000444980">
    <property type="component" value="Unassembled WGS sequence"/>
</dbReference>
<evidence type="ECO:0000313" key="3">
    <source>
        <dbReference type="Proteomes" id="UP000444980"/>
    </source>
</evidence>
<dbReference type="PANTHER" id="PTHR36512:SF3">
    <property type="entry name" value="BLR5678 PROTEIN"/>
    <property type="match status" value="1"/>
</dbReference>
<gene>
    <name evidence="2" type="ORF">nbrc107697_15150</name>
</gene>
<comment type="similarity">
    <text evidence="1">Belongs to the peptidase S58 family.</text>
</comment>
<dbReference type="InterPro" id="IPR016117">
    <property type="entry name" value="ArgJ-like_dom_sf"/>
</dbReference>
<protein>
    <recommendedName>
        <fullName evidence="4">Hydrolase</fullName>
    </recommendedName>
</protein>
<organism evidence="2 3">
    <name type="scientific">Gordonia crocea</name>
    <dbReference type="NCBI Taxonomy" id="589162"/>
    <lineage>
        <taxon>Bacteria</taxon>
        <taxon>Bacillati</taxon>
        <taxon>Actinomycetota</taxon>
        <taxon>Actinomycetes</taxon>
        <taxon>Mycobacteriales</taxon>
        <taxon>Gordoniaceae</taxon>
        <taxon>Gordonia</taxon>
    </lineage>
</organism>
<dbReference type="OrthoDB" id="9808347at2"/>
<evidence type="ECO:0008006" key="4">
    <source>
        <dbReference type="Google" id="ProtNLM"/>
    </source>
</evidence>
<proteinExistence type="inferred from homology"/>
<dbReference type="EMBL" id="BJOU01000001">
    <property type="protein sequence ID" value="GED97476.1"/>
    <property type="molecule type" value="Genomic_DNA"/>
</dbReference>
<sequence length="368" mass="36294">MTGSARAGDRITDVTGIAVGHHWRLDPDVVVGTAEAPGSGWATGTTVVTVPPGSVVAVDVRGGGPGTRETDLLDPVNTVQTAHAIVLGGGSAYGLAAADGVMTGLESRGVGIPMDALGHVVPIVAGAVIFDLLVGDWQARPDAAFGAAALAAAAADFETGTVGAGTGARAGALKGGVGTASITLGDGPAAGITVGALVVANPVGDVLDPATGLPWGASAADLDYYRLRPPVEADRLALAQARAKSTPLNTTIGVVATDAELDQACTKRVALAAHDGLARAVVPAHSPLDGDTLFAVSTGTHPGDSRDALREFTPAGMHHDVAIVAHVSAAAATVTQRAIVNAVLAATPVADIPSLRALLPSAVADRAA</sequence>
<evidence type="ECO:0000256" key="1">
    <source>
        <dbReference type="ARBA" id="ARBA00007068"/>
    </source>
</evidence>
<dbReference type="RefSeq" id="WP_161926794.1">
    <property type="nucleotide sequence ID" value="NZ_BJOU01000001.1"/>
</dbReference>
<reference evidence="3" key="1">
    <citation type="submission" date="2019-06" db="EMBL/GenBank/DDBJ databases">
        <title>Gordonia isolated from sludge of a wastewater treatment plant.</title>
        <authorList>
            <person name="Tamura T."/>
            <person name="Aoyama K."/>
            <person name="Kang Y."/>
            <person name="Saito S."/>
            <person name="Akiyama N."/>
            <person name="Yazawa K."/>
            <person name="Gonoi T."/>
            <person name="Mikami Y."/>
        </authorList>
    </citation>
    <scope>NUCLEOTIDE SEQUENCE [LARGE SCALE GENOMIC DNA]</scope>
    <source>
        <strain evidence="3">NBRC 107697</strain>
    </source>
</reference>
<dbReference type="PANTHER" id="PTHR36512">
    <property type="entry name" value="D-AMINOPEPTIDASE"/>
    <property type="match status" value="1"/>
</dbReference>